<evidence type="ECO:0000313" key="2">
    <source>
        <dbReference type="Proteomes" id="UP001163644"/>
    </source>
</evidence>
<name>A0AA46ZUL2_PSEVI</name>
<dbReference type="AlphaFoldDB" id="A0AA46ZUL2"/>
<evidence type="ECO:0000313" key="1">
    <source>
        <dbReference type="EMBL" id="UZA70931.1"/>
    </source>
</evidence>
<dbReference type="RefSeq" id="WP_029242073.1">
    <property type="nucleotide sequence ID" value="NZ_CP036495.1"/>
</dbReference>
<organism evidence="1 2">
    <name type="scientific">Pseudomonas viridiflava</name>
    <name type="common">Phytomonas viridiflava</name>
    <dbReference type="NCBI Taxonomy" id="33069"/>
    <lineage>
        <taxon>Bacteria</taxon>
        <taxon>Pseudomonadati</taxon>
        <taxon>Pseudomonadota</taxon>
        <taxon>Gammaproteobacteria</taxon>
        <taxon>Pseudomonadales</taxon>
        <taxon>Pseudomonadaceae</taxon>
        <taxon>Pseudomonas</taxon>
    </lineage>
</organism>
<reference evidence="1" key="1">
    <citation type="submission" date="2019-02" db="EMBL/GenBank/DDBJ databases">
        <authorList>
            <person name="Lutz S."/>
            <person name="Schori C."/>
            <person name="Ahrens C.H."/>
            <person name="Gueguen E."/>
        </authorList>
    </citation>
    <scope>NUCLEOTIDE SEQUENCE</scope>
    <source>
        <strain evidence="1">Psy35</strain>
    </source>
</reference>
<protein>
    <submittedName>
        <fullName evidence="1">Uncharacterized protein</fullName>
    </submittedName>
</protein>
<accession>A0AA46ZUL2</accession>
<sequence length="399" mass="44696">MNICIIQLHGVESVEDANMYAEFALELYDNAYDIVISIQSSPVVYEELIAGWRTNDNIIYVGEQRRTLEEWLLYYAFSGIQPVVLYDAVAEAEIELSTRFDAELCYRLKIEFEKCTQLPSMSNGVMSQIESASALVAGISRRAEKLCFILSERLDSFCALVRAENSLARGLVSWTVNKISSVGHLDCGAVNMFEAVLEEYRVLGKQGKYKSDFIEDRKNLLLALSSSKAASHDSLALSKYLLVQSAYSFSLSKVYLSLESNLAALFAFRSFEFLLLSILIGSGKVIPVFNGRILSYELNGKQVSGVKDLWGALKLNLVLLESTSQGLSSFITVRNKSYLGHGFFHSSKDMVDFVLNCLIEIVNSGLSEELRGYWMVYKRCSRGLRVKDGFDEDLLTLSL</sequence>
<dbReference type="Proteomes" id="UP001163644">
    <property type="component" value="Chromosome"/>
</dbReference>
<dbReference type="EMBL" id="CP036495">
    <property type="protein sequence ID" value="UZA70931.1"/>
    <property type="molecule type" value="Genomic_DNA"/>
</dbReference>
<gene>
    <name evidence="1" type="ORF">EZZ81_22945</name>
</gene>
<proteinExistence type="predicted"/>